<evidence type="ECO:0000313" key="3">
    <source>
        <dbReference type="Proteomes" id="UP000789375"/>
    </source>
</evidence>
<dbReference type="AlphaFoldDB" id="A0A9N9CNQ9"/>
<dbReference type="GO" id="GO:0044732">
    <property type="term" value="C:mitotic spindle pole body"/>
    <property type="evidence" value="ECO:0007669"/>
    <property type="project" value="TreeGrafter"/>
</dbReference>
<feature type="compositionally biased region" description="Polar residues" evidence="1">
    <location>
        <begin position="386"/>
        <end position="397"/>
    </location>
</feature>
<feature type="compositionally biased region" description="Polar residues" evidence="1">
    <location>
        <begin position="423"/>
        <end position="432"/>
    </location>
</feature>
<protein>
    <submittedName>
        <fullName evidence="2">5747_t:CDS:1</fullName>
    </submittedName>
</protein>
<evidence type="ECO:0000313" key="2">
    <source>
        <dbReference type="EMBL" id="CAG8610151.1"/>
    </source>
</evidence>
<dbReference type="PANTHER" id="PTHR35140">
    <property type="entry name" value="MITOTIC CHECK POINT PROTEIN BFA1"/>
    <property type="match status" value="1"/>
</dbReference>
<evidence type="ECO:0000256" key="1">
    <source>
        <dbReference type="SAM" id="MobiDB-lite"/>
    </source>
</evidence>
<proteinExistence type="predicted"/>
<feature type="region of interest" description="Disordered" evidence="1">
    <location>
        <begin position="245"/>
        <end position="280"/>
    </location>
</feature>
<accession>A0A9N9CNQ9</accession>
<dbReference type="GO" id="GO:1990334">
    <property type="term" value="C:Bfa1-Bub2 complex"/>
    <property type="evidence" value="ECO:0007669"/>
    <property type="project" value="InterPro"/>
</dbReference>
<feature type="compositionally biased region" description="Low complexity" evidence="1">
    <location>
        <begin position="368"/>
        <end position="381"/>
    </location>
</feature>
<organism evidence="2 3">
    <name type="scientific">Funneliformis mosseae</name>
    <name type="common">Endomycorrhizal fungus</name>
    <name type="synonym">Glomus mosseae</name>
    <dbReference type="NCBI Taxonomy" id="27381"/>
    <lineage>
        <taxon>Eukaryota</taxon>
        <taxon>Fungi</taxon>
        <taxon>Fungi incertae sedis</taxon>
        <taxon>Mucoromycota</taxon>
        <taxon>Glomeromycotina</taxon>
        <taxon>Glomeromycetes</taxon>
        <taxon>Glomerales</taxon>
        <taxon>Glomeraceae</taxon>
        <taxon>Funneliformis</taxon>
    </lineage>
</organism>
<dbReference type="InterPro" id="IPR034586">
    <property type="entry name" value="Bfa1/Byr4"/>
</dbReference>
<dbReference type="PANTHER" id="PTHR35140:SF1">
    <property type="entry name" value="MITOTIC CHECK POINT PROTEIN BFA1"/>
    <property type="match status" value="1"/>
</dbReference>
<sequence>MTQTISQQNKPSFTLNCKEEEESWDDIEFPDSGLFYTNNNEKDYGLSTTTRDMSGITIHDSSDDDSSEGNNCDERVVATNDKDEFSGLITRLVGKNNKVLIGDDWDNDMEIPEDGFANLTITSNNNIGGKRSKSRCSSITVTSCNNITNKDYYDFDSWNEEEEDDDKKIVNDNDFITSPRQLVIKRIEDPSKVFSTSKDTKGKSVESFDDDFDFSEVDLNRLNLSAEMLKFYQESVHEVIDKDPFGSEKLSSRNSSRLSILPSPAPTNSSQSAFESGEEEELFDDLQFPEHMDSLTFAFAPDKLKNKNIITRPSTTQSKRTRRESFTIEFAPSQIINNLSESDHLTATQELRTPDITSREELLYCKGSSSESTVSTTSTLSKDSRPSTPLTSKTAEASTRRHPSPITFVKNKSPNLTVKGVTPPNNNNTSQVKAKRSIITNTTNSTNNKTTSRKTAIGNTTSTTSIKTKRFQQNTTFNTTSTLVDSILEIMRKPRRQQSFGDGTELDVFDDLPVNLDRECSSNPTNNNTKQDRKNSTSSAGSNHDNLHQGRKKKNRKGKKPQLIRNLNLDKNTKAVGEMVYNPITQRWDGNESVLKEFDNANSPTRPALISNMNYHSTNTKSLQLVGNMKFDPTKMCWNNDYSDDDAIWDSDSGNDSKEKEVIGSDDFCNFNSLQAFSDNDISYSKKNRLIHQNRNTDSTGGDSNDFQVGSEFDITPGFKAALLASERQHRNEISRWYPGALSKDNDSRFGLRDVTLQRSYLYELRNNKPSSGNNSKINHDRSGGLFEAAMNLTRHERRHFRCSKVINEETRNM</sequence>
<feature type="region of interest" description="Disordered" evidence="1">
    <location>
        <begin position="364"/>
        <end position="433"/>
    </location>
</feature>
<name>A0A9N9CNQ9_FUNMO</name>
<reference evidence="2" key="1">
    <citation type="submission" date="2021-06" db="EMBL/GenBank/DDBJ databases">
        <authorList>
            <person name="Kallberg Y."/>
            <person name="Tangrot J."/>
            <person name="Rosling A."/>
        </authorList>
    </citation>
    <scope>NUCLEOTIDE SEQUENCE</scope>
    <source>
        <strain evidence="2">87-6 pot B 2015</strain>
    </source>
</reference>
<dbReference type="GO" id="GO:0005096">
    <property type="term" value="F:GTPase activator activity"/>
    <property type="evidence" value="ECO:0007669"/>
    <property type="project" value="InterPro"/>
</dbReference>
<feature type="region of interest" description="Disordered" evidence="1">
    <location>
        <begin position="515"/>
        <end position="567"/>
    </location>
</feature>
<keyword evidence="3" id="KW-1185">Reference proteome</keyword>
<feature type="compositionally biased region" description="Basic residues" evidence="1">
    <location>
        <begin position="549"/>
        <end position="562"/>
    </location>
</feature>
<gene>
    <name evidence="2" type="ORF">FMOSSE_LOCUS9413</name>
</gene>
<feature type="compositionally biased region" description="Low complexity" evidence="1">
    <location>
        <begin position="442"/>
        <end position="455"/>
    </location>
</feature>
<feature type="compositionally biased region" description="Low complexity" evidence="1">
    <location>
        <begin position="252"/>
        <end position="262"/>
    </location>
</feature>
<dbReference type="GO" id="GO:0001100">
    <property type="term" value="P:negative regulation of exit from mitosis"/>
    <property type="evidence" value="ECO:0007669"/>
    <property type="project" value="InterPro"/>
</dbReference>
<dbReference type="EMBL" id="CAJVPP010002742">
    <property type="protein sequence ID" value="CAG8610151.1"/>
    <property type="molecule type" value="Genomic_DNA"/>
</dbReference>
<dbReference type="Proteomes" id="UP000789375">
    <property type="component" value="Unassembled WGS sequence"/>
</dbReference>
<comment type="caution">
    <text evidence="2">The sequence shown here is derived from an EMBL/GenBank/DDBJ whole genome shotgun (WGS) entry which is preliminary data.</text>
</comment>
<feature type="region of interest" description="Disordered" evidence="1">
    <location>
        <begin position="442"/>
        <end position="461"/>
    </location>
</feature>